<proteinExistence type="inferred from homology"/>
<accession>A0A0B7BQL6</accession>
<dbReference type="AlphaFoldDB" id="A0A0B7BQL6"/>
<dbReference type="UniPathway" id="UPA00378"/>
<evidence type="ECO:0000256" key="4">
    <source>
        <dbReference type="ARBA" id="ARBA00023034"/>
    </source>
</evidence>
<name>A0A0B7BQL6_9EUPU</name>
<dbReference type="PANTHER" id="PTHR11675">
    <property type="entry name" value="N-ACETYLGALACTOSAMINYLTRANSFERASE"/>
    <property type="match status" value="1"/>
</dbReference>
<keyword evidence="3 6" id="KW-0430">Lectin</keyword>
<dbReference type="GO" id="GO:0006493">
    <property type="term" value="P:protein O-linked glycosylation"/>
    <property type="evidence" value="ECO:0007669"/>
    <property type="project" value="TreeGrafter"/>
</dbReference>
<dbReference type="InterPro" id="IPR000772">
    <property type="entry name" value="Ricin_B_lectin"/>
</dbReference>
<dbReference type="GO" id="GO:0030246">
    <property type="term" value="F:carbohydrate binding"/>
    <property type="evidence" value="ECO:0007669"/>
    <property type="project" value="UniProtKB-KW"/>
</dbReference>
<dbReference type="Gene3D" id="3.90.550.10">
    <property type="entry name" value="Spore Coat Polysaccharide Biosynthesis Protein SpsA, Chain A"/>
    <property type="match status" value="1"/>
</dbReference>
<reference evidence="8" key="1">
    <citation type="submission" date="2014-12" db="EMBL/GenBank/DDBJ databases">
        <title>Insight into the proteome of Arion vulgaris.</title>
        <authorList>
            <person name="Aradska J."/>
            <person name="Bulat T."/>
            <person name="Smidak R."/>
            <person name="Sarate P."/>
            <person name="Gangsoo J."/>
            <person name="Sialana F."/>
            <person name="Bilban M."/>
            <person name="Lubec G."/>
        </authorList>
    </citation>
    <scope>NUCLEOTIDE SEQUENCE</scope>
    <source>
        <tissue evidence="8">Skin</tissue>
    </source>
</reference>
<dbReference type="SUPFAM" id="SSF50370">
    <property type="entry name" value="Ricin B-like lectins"/>
    <property type="match status" value="1"/>
</dbReference>
<organism evidence="8">
    <name type="scientific">Arion vulgaris</name>
    <dbReference type="NCBI Taxonomy" id="1028688"/>
    <lineage>
        <taxon>Eukaryota</taxon>
        <taxon>Metazoa</taxon>
        <taxon>Spiralia</taxon>
        <taxon>Lophotrochozoa</taxon>
        <taxon>Mollusca</taxon>
        <taxon>Gastropoda</taxon>
        <taxon>Heterobranchia</taxon>
        <taxon>Euthyneura</taxon>
        <taxon>Panpulmonata</taxon>
        <taxon>Eupulmonata</taxon>
        <taxon>Stylommatophora</taxon>
        <taxon>Helicina</taxon>
        <taxon>Arionoidea</taxon>
        <taxon>Arionidae</taxon>
        <taxon>Arion</taxon>
    </lineage>
</organism>
<dbReference type="Pfam" id="PF00652">
    <property type="entry name" value="Ricin_B_lectin"/>
    <property type="match status" value="1"/>
</dbReference>
<dbReference type="GO" id="GO:0004653">
    <property type="term" value="F:polypeptide N-acetylgalactosaminyltransferase activity"/>
    <property type="evidence" value="ECO:0007669"/>
    <property type="project" value="TreeGrafter"/>
</dbReference>
<comment type="similarity">
    <text evidence="6">Belongs to the glycosyltransferase 2 family. GalNAc-T subfamily.</text>
</comment>
<dbReference type="SMART" id="SM00458">
    <property type="entry name" value="RICIN"/>
    <property type="match status" value="1"/>
</dbReference>
<sequence>MPTRKGLIAARMVGFQHVTADVVVFLDAHVEVNKGWLEPLLHRIQQNDKVVAVPNIDILEWETFKYNFIPNNKQQRCGFEFDMKFNWIYTPKLDGIQRKTWADPIDTPVHMGCCLASSRKNFERLGGYDPDLEIWGCENLELSFKTWMCGGRLEVIPCSHIAHMYRTSFPYSWGNSTYIHERNCLRVAEVWMDQYKIFYQDRISNLQNKLNIGDVTERKALRERLKCQSFDWYMKVVHTTDIYIPINTTAIGRITSMQDSSLCIKANLESSANDTIYVAKCHAQTGSQYFYLTKENQIRRDKHCMFYDADKEVIAREVCSTTTGQWEYRADNTIRPIGTDRCISLSNGQSNIIMAICNSSDINQQWNWSRKSLILT</sequence>
<comment type="pathway">
    <text evidence="6">Protein modification; protein glycosylation.</text>
</comment>
<keyword evidence="5 6" id="KW-1015">Disulfide bond</keyword>
<dbReference type="InterPro" id="IPR001173">
    <property type="entry name" value="Glyco_trans_2-like"/>
</dbReference>
<dbReference type="EC" id="2.4.1.-" evidence="6"/>
<dbReference type="Gene3D" id="2.80.10.50">
    <property type="match status" value="1"/>
</dbReference>
<evidence type="ECO:0000256" key="3">
    <source>
        <dbReference type="ARBA" id="ARBA00022734"/>
    </source>
</evidence>
<dbReference type="InterPro" id="IPR035992">
    <property type="entry name" value="Ricin_B-like_lectins"/>
</dbReference>
<protein>
    <recommendedName>
        <fullName evidence="6">Polypeptide N-acetylgalactosaminyltransferase</fullName>
        <ecNumber evidence="6">2.4.1.-</ecNumber>
    </recommendedName>
    <alternativeName>
        <fullName evidence="6">Protein-UDP acetylgalactosaminyltransferase</fullName>
    </alternativeName>
</protein>
<dbReference type="InterPro" id="IPR027791">
    <property type="entry name" value="Galactosyl_T_C"/>
</dbReference>
<comment type="cofactor">
    <cofactor evidence="6">
        <name>Mn(2+)</name>
        <dbReference type="ChEBI" id="CHEBI:29035"/>
    </cofactor>
</comment>
<evidence type="ECO:0000256" key="2">
    <source>
        <dbReference type="ARBA" id="ARBA00022679"/>
    </source>
</evidence>
<dbReference type="Pfam" id="PF00535">
    <property type="entry name" value="Glycos_transf_2"/>
    <property type="match status" value="1"/>
</dbReference>
<comment type="subcellular location">
    <subcellularLocation>
        <location evidence="1 6">Golgi apparatus membrane</location>
        <topology evidence="1 6">Single-pass type II membrane protein</topology>
    </subcellularLocation>
</comment>
<dbReference type="PANTHER" id="PTHR11675:SF131">
    <property type="entry name" value="POLYPEPTIDE N-ACETYLGALACTOSAMINYLTRANSFERASE 9-RELATED"/>
    <property type="match status" value="1"/>
</dbReference>
<keyword evidence="2 6" id="KW-0808">Transferase</keyword>
<evidence type="ECO:0000256" key="6">
    <source>
        <dbReference type="RuleBase" id="RU361242"/>
    </source>
</evidence>
<keyword evidence="6" id="KW-0464">Manganese</keyword>
<dbReference type="GO" id="GO:0000139">
    <property type="term" value="C:Golgi membrane"/>
    <property type="evidence" value="ECO:0007669"/>
    <property type="project" value="UniProtKB-SubCell"/>
</dbReference>
<feature type="domain" description="Ricin B lectin" evidence="7">
    <location>
        <begin position="249"/>
        <end position="369"/>
    </location>
</feature>
<dbReference type="SUPFAM" id="SSF53448">
    <property type="entry name" value="Nucleotide-diphospho-sugar transferases"/>
    <property type="match status" value="1"/>
</dbReference>
<keyword evidence="4 6" id="KW-0333">Golgi apparatus</keyword>
<dbReference type="PROSITE" id="PS50231">
    <property type="entry name" value="RICIN_B_LECTIN"/>
    <property type="match status" value="1"/>
</dbReference>
<evidence type="ECO:0000313" key="8">
    <source>
        <dbReference type="EMBL" id="CEK94666.1"/>
    </source>
</evidence>
<dbReference type="EMBL" id="HACG01047801">
    <property type="protein sequence ID" value="CEK94666.1"/>
    <property type="molecule type" value="Transcribed_RNA"/>
</dbReference>
<dbReference type="InterPro" id="IPR029044">
    <property type="entry name" value="Nucleotide-diphossugar_trans"/>
</dbReference>
<dbReference type="Pfam" id="PF02709">
    <property type="entry name" value="Glyco_transf_7C"/>
    <property type="match status" value="1"/>
</dbReference>
<keyword evidence="6" id="KW-0328">Glycosyltransferase</keyword>
<evidence type="ECO:0000256" key="5">
    <source>
        <dbReference type="ARBA" id="ARBA00023157"/>
    </source>
</evidence>
<evidence type="ECO:0000256" key="1">
    <source>
        <dbReference type="ARBA" id="ARBA00004323"/>
    </source>
</evidence>
<evidence type="ECO:0000259" key="7">
    <source>
        <dbReference type="SMART" id="SM00458"/>
    </source>
</evidence>
<gene>
    <name evidence="8" type="primary">ORF202041</name>
</gene>